<evidence type="ECO:0000259" key="1">
    <source>
        <dbReference type="Pfam" id="PF04230"/>
    </source>
</evidence>
<sequence length="327" mass="37645">MYNTVFLFDTSVTTGNLGDFIIMDAVKKQLRQMFPNSFFVSTSTHDTIGKNSKAIQKKAEYSFIGGTNLLTDRFLGRNHAQWHIGVRDYSVEGSVGIGLGWQSYGRKNRLIDLPLKVAQKEIYKHALSSRFLHSVRDSYTQKRLQDMGIESINTACVTMWELTPDHLNRIPKGKADTVVTTVTEYCQTPEYMKVYERLMTDLIKNYSRVKLWIQSPGDIEIFQKLNLGNSSKVEFIAPNLQSYDDALDDSVDYIGTRLHAGIRALQHGRRTLIIEMDNRAREIAKDTNLPTISYRQIDKVQEFINSDQEMDIRIPFSQISKWKHQFV</sequence>
<dbReference type="Pfam" id="PF04230">
    <property type="entry name" value="PS_pyruv_trans"/>
    <property type="match status" value="1"/>
</dbReference>
<protein>
    <submittedName>
        <fullName evidence="2">Polysaccharide pyruvyl transferase family protein</fullName>
    </submittedName>
</protein>
<proteinExistence type="predicted"/>
<reference evidence="3" key="1">
    <citation type="journal article" date="2019" name="Int. J. Syst. Evol. Microbiol.">
        <title>The Global Catalogue of Microorganisms (GCM) 10K type strain sequencing project: providing services to taxonomists for standard genome sequencing and annotation.</title>
        <authorList>
            <consortium name="The Broad Institute Genomics Platform"/>
            <consortium name="The Broad Institute Genome Sequencing Center for Infectious Disease"/>
            <person name="Wu L."/>
            <person name="Ma J."/>
        </authorList>
    </citation>
    <scope>NUCLEOTIDE SEQUENCE [LARGE SCALE GENOMIC DNA]</scope>
    <source>
        <strain evidence="3">CCM 8932</strain>
    </source>
</reference>
<dbReference type="RefSeq" id="WP_137639202.1">
    <property type="nucleotide sequence ID" value="NZ_BJDK01000004.1"/>
</dbReference>
<dbReference type="InterPro" id="IPR007345">
    <property type="entry name" value="Polysacch_pyruvyl_Trfase"/>
</dbReference>
<keyword evidence="2" id="KW-0808">Transferase</keyword>
<dbReference type="Proteomes" id="UP001596253">
    <property type="component" value="Unassembled WGS sequence"/>
</dbReference>
<dbReference type="GO" id="GO:0016740">
    <property type="term" value="F:transferase activity"/>
    <property type="evidence" value="ECO:0007669"/>
    <property type="project" value="UniProtKB-KW"/>
</dbReference>
<dbReference type="EMBL" id="JBHSSD010000008">
    <property type="protein sequence ID" value="MFC6163336.1"/>
    <property type="molecule type" value="Genomic_DNA"/>
</dbReference>
<evidence type="ECO:0000313" key="3">
    <source>
        <dbReference type="Proteomes" id="UP001596253"/>
    </source>
</evidence>
<comment type="caution">
    <text evidence="2">The sequence shown here is derived from an EMBL/GenBank/DDBJ whole genome shotgun (WGS) entry which is preliminary data.</text>
</comment>
<accession>A0ABW1R3K4</accession>
<gene>
    <name evidence="2" type="ORF">ACFP3T_01455</name>
</gene>
<keyword evidence="3" id="KW-1185">Reference proteome</keyword>
<evidence type="ECO:0000313" key="2">
    <source>
        <dbReference type="EMBL" id="MFC6163336.1"/>
    </source>
</evidence>
<name>A0ABW1R3K4_9LACO</name>
<feature type="domain" description="Polysaccharide pyruvyl transferase" evidence="1">
    <location>
        <begin position="16"/>
        <end position="277"/>
    </location>
</feature>
<organism evidence="2 3">
    <name type="scientific">Lactiplantibacillus dongliensis</name>
    <dbReference type="NCBI Taxonomy" id="2559919"/>
    <lineage>
        <taxon>Bacteria</taxon>
        <taxon>Bacillati</taxon>
        <taxon>Bacillota</taxon>
        <taxon>Bacilli</taxon>
        <taxon>Lactobacillales</taxon>
        <taxon>Lactobacillaceae</taxon>
        <taxon>Lactiplantibacillus</taxon>
    </lineage>
</organism>